<dbReference type="OrthoDB" id="9877987at2759"/>
<evidence type="ECO:0000313" key="2">
    <source>
        <dbReference type="EMBL" id="KAG8442726.1"/>
    </source>
</evidence>
<evidence type="ECO:0000313" key="3">
    <source>
        <dbReference type="Proteomes" id="UP000812440"/>
    </source>
</evidence>
<gene>
    <name evidence="2" type="ORF">GDO86_011503</name>
</gene>
<dbReference type="PANTHER" id="PTHR15387">
    <property type="entry name" value="PROTEIN PHOSPHATASE 1 REGULATORY SUBUNIT 17"/>
    <property type="match status" value="1"/>
</dbReference>
<dbReference type="PANTHER" id="PTHR15387:SF0">
    <property type="entry name" value="PROTEIN PHOSPHATASE 1 REGULATORY SUBUNIT 17"/>
    <property type="match status" value="1"/>
</dbReference>
<proteinExistence type="predicted"/>
<name>A0A8T2JJR2_9PIPI</name>
<evidence type="ECO:0000256" key="1">
    <source>
        <dbReference type="SAM" id="MobiDB-lite"/>
    </source>
</evidence>
<dbReference type="InterPro" id="IPR033242">
    <property type="entry name" value="PPP1R17"/>
</dbReference>
<sequence>MKSRNEKKAQIFPNKELEQKMKRRKDTPALNTLSVVPDVSEKLLQKFDAMEKQQNKLASTVHKNKEDLRKPRRKDTPVINTAPILPGHRLVKEGRRTIIPEDKE</sequence>
<organism evidence="2 3">
    <name type="scientific">Hymenochirus boettgeri</name>
    <name type="common">Congo dwarf clawed frog</name>
    <dbReference type="NCBI Taxonomy" id="247094"/>
    <lineage>
        <taxon>Eukaryota</taxon>
        <taxon>Metazoa</taxon>
        <taxon>Chordata</taxon>
        <taxon>Craniata</taxon>
        <taxon>Vertebrata</taxon>
        <taxon>Euteleostomi</taxon>
        <taxon>Amphibia</taxon>
        <taxon>Batrachia</taxon>
        <taxon>Anura</taxon>
        <taxon>Pipoidea</taxon>
        <taxon>Pipidae</taxon>
        <taxon>Pipinae</taxon>
        <taxon>Hymenochirus</taxon>
    </lineage>
</organism>
<dbReference type="GO" id="GO:0004864">
    <property type="term" value="F:protein phosphatase inhibitor activity"/>
    <property type="evidence" value="ECO:0007669"/>
    <property type="project" value="InterPro"/>
</dbReference>
<feature type="region of interest" description="Disordered" evidence="1">
    <location>
        <begin position="1"/>
        <end position="26"/>
    </location>
</feature>
<feature type="compositionally biased region" description="Basic and acidic residues" evidence="1">
    <location>
        <begin position="1"/>
        <end position="20"/>
    </location>
</feature>
<keyword evidence="3" id="KW-1185">Reference proteome</keyword>
<reference evidence="2" key="1">
    <citation type="thesis" date="2020" institute="ProQuest LLC" country="789 East Eisenhower Parkway, Ann Arbor, MI, USA">
        <title>Comparative Genomics and Chromosome Evolution.</title>
        <authorList>
            <person name="Mudd A.B."/>
        </authorList>
    </citation>
    <scope>NUCLEOTIDE SEQUENCE</scope>
    <source>
        <strain evidence="2">Female2</strain>
        <tissue evidence="2">Blood</tissue>
    </source>
</reference>
<dbReference type="AlphaFoldDB" id="A0A8T2JJR2"/>
<feature type="region of interest" description="Disordered" evidence="1">
    <location>
        <begin position="54"/>
        <end position="81"/>
    </location>
</feature>
<protein>
    <submittedName>
        <fullName evidence="2">Uncharacterized protein</fullName>
    </submittedName>
</protein>
<comment type="caution">
    <text evidence="2">The sequence shown here is derived from an EMBL/GenBank/DDBJ whole genome shotgun (WGS) entry which is preliminary data.</text>
</comment>
<accession>A0A8T2JJR2</accession>
<dbReference type="EMBL" id="JAACNH010000005">
    <property type="protein sequence ID" value="KAG8442726.1"/>
    <property type="molecule type" value="Genomic_DNA"/>
</dbReference>
<dbReference type="Proteomes" id="UP000812440">
    <property type="component" value="Chromosome 6"/>
</dbReference>